<evidence type="ECO:0000313" key="4">
    <source>
        <dbReference type="EMBL" id="SDO23957.1"/>
    </source>
</evidence>
<dbReference type="Gene3D" id="3.40.50.300">
    <property type="entry name" value="P-loop containing nucleotide triphosphate hydrolases"/>
    <property type="match status" value="1"/>
</dbReference>
<dbReference type="GO" id="GO:0005524">
    <property type="term" value="F:ATP binding"/>
    <property type="evidence" value="ECO:0007669"/>
    <property type="project" value="UniProtKB-KW"/>
</dbReference>
<evidence type="ECO:0000313" key="5">
    <source>
        <dbReference type="Proteomes" id="UP000198704"/>
    </source>
</evidence>
<dbReference type="SUPFAM" id="SSF52540">
    <property type="entry name" value="P-loop containing nucleoside triphosphate hydrolases"/>
    <property type="match status" value="1"/>
</dbReference>
<evidence type="ECO:0000256" key="1">
    <source>
        <dbReference type="ARBA" id="ARBA00022741"/>
    </source>
</evidence>
<dbReference type="EMBL" id="FNHS01000017">
    <property type="protein sequence ID" value="SDO23957.1"/>
    <property type="molecule type" value="Genomic_DNA"/>
</dbReference>
<accession>A0A1H0HXR0</accession>
<dbReference type="STRING" id="582672.SAMN05216360_11763"/>
<keyword evidence="4" id="KW-0131">Cell cycle</keyword>
<dbReference type="Proteomes" id="UP000198704">
    <property type="component" value="Unassembled WGS sequence"/>
</dbReference>
<dbReference type="GO" id="GO:0005737">
    <property type="term" value="C:cytoplasm"/>
    <property type="evidence" value="ECO:0007669"/>
    <property type="project" value="TreeGrafter"/>
</dbReference>
<proteinExistence type="predicted"/>
<dbReference type="NCBIfam" id="NF040713">
    <property type="entry name" value="ZapE"/>
    <property type="match status" value="1"/>
</dbReference>
<dbReference type="AlphaFoldDB" id="A0A1H0HXR0"/>
<keyword evidence="5" id="KW-1185">Reference proteome</keyword>
<dbReference type="InterPro" id="IPR005654">
    <property type="entry name" value="ATPase_AFG1-like"/>
</dbReference>
<dbReference type="GO" id="GO:0016887">
    <property type="term" value="F:ATP hydrolysis activity"/>
    <property type="evidence" value="ECO:0007669"/>
    <property type="project" value="InterPro"/>
</dbReference>
<gene>
    <name evidence="4" type="ORF">SAMN05216360_11763</name>
</gene>
<dbReference type="InterPro" id="IPR027417">
    <property type="entry name" value="P-loop_NTPase"/>
</dbReference>
<keyword evidence="4" id="KW-0132">Cell division</keyword>
<dbReference type="GO" id="GO:0051301">
    <property type="term" value="P:cell division"/>
    <property type="evidence" value="ECO:0007669"/>
    <property type="project" value="UniProtKB-KW"/>
</dbReference>
<dbReference type="PANTHER" id="PTHR12169:SF6">
    <property type="entry name" value="AFG1-LIKE ATPASE"/>
    <property type="match status" value="1"/>
</dbReference>
<dbReference type="PANTHER" id="PTHR12169">
    <property type="entry name" value="ATPASE N2B"/>
    <property type="match status" value="1"/>
</dbReference>
<sequence length="410" mass="45104">MNDRLGMHHTPSLEARASAVSPGPVHERYEALVASGVIERDPAQGRLVRALDRLLQDLQRRKRASKTSALGWLFKRRDEPEQTRGLYIWGSVGRGKTMLMDLFHEAAPEPKRRVHFHGFLADAHERIHAYRQALKAGTVKGDDPIGPVADQLADEATLLCFDEFTVTDIADAMILGRLFNHLFRRGVTVVATSNVEPDRLYEGGLNRALFLPFVATLKERVEVLRLDSRTDFRLEKLGGAAVYHVPADTSARAALDAAFKGLTGTAKGRPATVAVHGRDVAIPEAAGGVARFGFDDLCRQPLGASDYMALARAYHTVILDGIPVMGEAERNEAKRFITLIDTLYDRHVKLVASAAAEAQDLYKAESGREAFEFDRTVSRLIEMRSRDYLALPHGKPDSEASGASTGLVET</sequence>
<keyword evidence="2" id="KW-0067">ATP-binding</keyword>
<evidence type="ECO:0000256" key="3">
    <source>
        <dbReference type="SAM" id="MobiDB-lite"/>
    </source>
</evidence>
<dbReference type="Pfam" id="PF03969">
    <property type="entry name" value="AFG1_ATPase"/>
    <property type="match status" value="1"/>
</dbReference>
<protein>
    <submittedName>
        <fullName evidence="4">Cell division protein ZapE</fullName>
    </submittedName>
</protein>
<evidence type="ECO:0000256" key="2">
    <source>
        <dbReference type="ARBA" id="ARBA00022840"/>
    </source>
</evidence>
<keyword evidence="1" id="KW-0547">Nucleotide-binding</keyword>
<reference evidence="5" key="1">
    <citation type="submission" date="2016-10" db="EMBL/GenBank/DDBJ databases">
        <authorList>
            <person name="Varghese N."/>
            <person name="Submissions S."/>
        </authorList>
    </citation>
    <scope>NUCLEOTIDE SEQUENCE [LARGE SCALE GENOMIC DNA]</scope>
    <source>
        <strain evidence="5">BL47</strain>
    </source>
</reference>
<name>A0A1H0HXR0_9HYPH</name>
<feature type="region of interest" description="Disordered" evidence="3">
    <location>
        <begin position="1"/>
        <end position="21"/>
    </location>
</feature>
<organism evidence="4 5">
    <name type="scientific">Methylobacterium phyllostachyos</name>
    <dbReference type="NCBI Taxonomy" id="582672"/>
    <lineage>
        <taxon>Bacteria</taxon>
        <taxon>Pseudomonadati</taxon>
        <taxon>Pseudomonadota</taxon>
        <taxon>Alphaproteobacteria</taxon>
        <taxon>Hyphomicrobiales</taxon>
        <taxon>Methylobacteriaceae</taxon>
        <taxon>Methylobacterium</taxon>
    </lineage>
</organism>